<accession>A0A4Y2EKM8</accession>
<comment type="caution">
    <text evidence="2">The sequence shown here is derived from an EMBL/GenBank/DDBJ whole genome shotgun (WGS) entry which is preliminary data.</text>
</comment>
<dbReference type="Proteomes" id="UP000499080">
    <property type="component" value="Unassembled WGS sequence"/>
</dbReference>
<reference evidence="2 3" key="1">
    <citation type="journal article" date="2019" name="Sci. Rep.">
        <title>Orb-weaving spider Araneus ventricosus genome elucidates the spidroin gene catalogue.</title>
        <authorList>
            <person name="Kono N."/>
            <person name="Nakamura H."/>
            <person name="Ohtoshi R."/>
            <person name="Moran D.A.P."/>
            <person name="Shinohara A."/>
            <person name="Yoshida Y."/>
            <person name="Fujiwara M."/>
            <person name="Mori M."/>
            <person name="Tomita M."/>
            <person name="Arakawa K."/>
        </authorList>
    </citation>
    <scope>NUCLEOTIDE SEQUENCE [LARGE SCALE GENOMIC DNA]</scope>
</reference>
<gene>
    <name evidence="2" type="ORF">AVEN_48264_1</name>
</gene>
<keyword evidence="3" id="KW-1185">Reference proteome</keyword>
<evidence type="ECO:0000313" key="2">
    <source>
        <dbReference type="EMBL" id="GBM29812.1"/>
    </source>
</evidence>
<proteinExistence type="predicted"/>
<evidence type="ECO:0000256" key="1">
    <source>
        <dbReference type="SAM" id="MobiDB-lite"/>
    </source>
</evidence>
<feature type="region of interest" description="Disordered" evidence="1">
    <location>
        <begin position="80"/>
        <end position="107"/>
    </location>
</feature>
<organism evidence="2 3">
    <name type="scientific">Araneus ventricosus</name>
    <name type="common">Orbweaver spider</name>
    <name type="synonym">Epeira ventricosa</name>
    <dbReference type="NCBI Taxonomy" id="182803"/>
    <lineage>
        <taxon>Eukaryota</taxon>
        <taxon>Metazoa</taxon>
        <taxon>Ecdysozoa</taxon>
        <taxon>Arthropoda</taxon>
        <taxon>Chelicerata</taxon>
        <taxon>Arachnida</taxon>
        <taxon>Araneae</taxon>
        <taxon>Araneomorphae</taxon>
        <taxon>Entelegynae</taxon>
        <taxon>Araneoidea</taxon>
        <taxon>Araneidae</taxon>
        <taxon>Araneus</taxon>
    </lineage>
</organism>
<sequence>MSVFQTKVSRNKRCPCICFDVRQTTLRLACEKHRRCEQQTHLSQQRRDAGHQTLRFRWQRTNANGPENEACFEKMVPKKANPTYTTPVRPGRDYTMPLSPAGLSSRE</sequence>
<dbReference type="EMBL" id="BGPR01000645">
    <property type="protein sequence ID" value="GBM29812.1"/>
    <property type="molecule type" value="Genomic_DNA"/>
</dbReference>
<dbReference type="AlphaFoldDB" id="A0A4Y2EKM8"/>
<name>A0A4Y2EKM8_ARAVE</name>
<protein>
    <submittedName>
        <fullName evidence="2">Uncharacterized protein</fullName>
    </submittedName>
</protein>
<evidence type="ECO:0000313" key="3">
    <source>
        <dbReference type="Proteomes" id="UP000499080"/>
    </source>
</evidence>